<evidence type="ECO:0000256" key="2">
    <source>
        <dbReference type="ARBA" id="ARBA00023015"/>
    </source>
</evidence>
<comment type="subcellular location">
    <subcellularLocation>
        <location evidence="1">Nucleus</location>
    </subcellularLocation>
</comment>
<evidence type="ECO:0000256" key="5">
    <source>
        <dbReference type="ARBA" id="ARBA00023242"/>
    </source>
</evidence>
<dbReference type="SUPFAM" id="SSF101936">
    <property type="entry name" value="DNA-binding pseudobarrel domain"/>
    <property type="match status" value="1"/>
</dbReference>
<dbReference type="Proteomes" id="UP001652660">
    <property type="component" value="Chromosome 11c"/>
</dbReference>
<dbReference type="RefSeq" id="XP_071926169.1">
    <property type="nucleotide sequence ID" value="XM_072070068.1"/>
</dbReference>
<dbReference type="PANTHER" id="PTHR34269">
    <property type="entry name" value="TRANSCRIPTION FACTOR B3-DOMAIN FAMILY-RELATED"/>
    <property type="match status" value="1"/>
</dbReference>
<sequence>MVKHIFYHFLETKEKEEENRRCDLQLGHPRSEFVERNNRSPQLLYLFPWEIKKVISTHDLQHQIGLELNAKQVKEHLLIHWDGETKGRVINGERIPIQMLDLDTRTEYQVFFTKWPNHDMYLILGSWFMEFVANRNVTSGMTIGLYWDKKSKTLRVSVLDKFI</sequence>
<keyword evidence="5" id="KW-0539">Nucleus</keyword>
<dbReference type="InterPro" id="IPR051442">
    <property type="entry name" value="B3_domain"/>
</dbReference>
<evidence type="ECO:0000313" key="7">
    <source>
        <dbReference type="RefSeq" id="XP_071926169.1"/>
    </source>
</evidence>
<dbReference type="GeneID" id="140016529"/>
<evidence type="ECO:0000313" key="6">
    <source>
        <dbReference type="Proteomes" id="UP001652660"/>
    </source>
</evidence>
<evidence type="ECO:0000256" key="3">
    <source>
        <dbReference type="ARBA" id="ARBA00023125"/>
    </source>
</evidence>
<dbReference type="CDD" id="cd10017">
    <property type="entry name" value="B3_DNA"/>
    <property type="match status" value="1"/>
</dbReference>
<protein>
    <submittedName>
        <fullName evidence="7">B3 domain-containing protein At5g26805-like</fullName>
    </submittedName>
</protein>
<dbReference type="Gene3D" id="2.40.330.10">
    <property type="entry name" value="DNA-binding pseudobarrel domain"/>
    <property type="match status" value="1"/>
</dbReference>
<name>A0ABM4W347_COFAR</name>
<dbReference type="InterPro" id="IPR003340">
    <property type="entry name" value="B3_DNA-bd"/>
</dbReference>
<proteinExistence type="predicted"/>
<organism evidence="6 7">
    <name type="scientific">Coffea arabica</name>
    <name type="common">Arabian coffee</name>
    <dbReference type="NCBI Taxonomy" id="13443"/>
    <lineage>
        <taxon>Eukaryota</taxon>
        <taxon>Viridiplantae</taxon>
        <taxon>Streptophyta</taxon>
        <taxon>Embryophyta</taxon>
        <taxon>Tracheophyta</taxon>
        <taxon>Spermatophyta</taxon>
        <taxon>Magnoliopsida</taxon>
        <taxon>eudicotyledons</taxon>
        <taxon>Gunneridae</taxon>
        <taxon>Pentapetalae</taxon>
        <taxon>asterids</taxon>
        <taxon>lamiids</taxon>
        <taxon>Gentianales</taxon>
        <taxon>Rubiaceae</taxon>
        <taxon>Ixoroideae</taxon>
        <taxon>Gardenieae complex</taxon>
        <taxon>Bertiereae - Coffeeae clade</taxon>
        <taxon>Coffeeae</taxon>
        <taxon>Coffea</taxon>
    </lineage>
</organism>
<evidence type="ECO:0000256" key="1">
    <source>
        <dbReference type="ARBA" id="ARBA00004123"/>
    </source>
</evidence>
<gene>
    <name evidence="7" type="primary">LOC140016529</name>
</gene>
<accession>A0ABM4W347</accession>
<keyword evidence="4" id="KW-0804">Transcription</keyword>
<keyword evidence="6" id="KW-1185">Reference proteome</keyword>
<evidence type="ECO:0000256" key="4">
    <source>
        <dbReference type="ARBA" id="ARBA00023163"/>
    </source>
</evidence>
<keyword evidence="3" id="KW-0238">DNA-binding</keyword>
<dbReference type="InterPro" id="IPR015300">
    <property type="entry name" value="DNA-bd_pseudobarrel_sf"/>
</dbReference>
<reference evidence="7" key="1">
    <citation type="submission" date="2025-08" db="UniProtKB">
        <authorList>
            <consortium name="RefSeq"/>
        </authorList>
    </citation>
    <scope>IDENTIFICATION</scope>
    <source>
        <tissue evidence="7">Leaves</tissue>
    </source>
</reference>
<dbReference type="PANTHER" id="PTHR34269:SF11">
    <property type="entry name" value="B3 DOMAIN PROTEIN"/>
    <property type="match status" value="1"/>
</dbReference>
<keyword evidence="2" id="KW-0805">Transcription regulation</keyword>